<dbReference type="PANTHER" id="PTHR33055">
    <property type="entry name" value="TRANSPOSASE FOR INSERTION SEQUENCE ELEMENT IS1111A"/>
    <property type="match status" value="1"/>
</dbReference>
<dbReference type="GO" id="GO:0003677">
    <property type="term" value="F:DNA binding"/>
    <property type="evidence" value="ECO:0007669"/>
    <property type="project" value="InterPro"/>
</dbReference>
<evidence type="ECO:0000259" key="3">
    <source>
        <dbReference type="Pfam" id="PF02371"/>
    </source>
</evidence>
<evidence type="ECO:0000313" key="4">
    <source>
        <dbReference type="EMBL" id="EDM24706.1"/>
    </source>
</evidence>
<accession>A6DUI0</accession>
<dbReference type="Pfam" id="PF02371">
    <property type="entry name" value="Transposase_20"/>
    <property type="match status" value="1"/>
</dbReference>
<keyword evidence="1" id="KW-0175">Coiled coil</keyword>
<reference evidence="4 5" key="1">
    <citation type="journal article" date="2010" name="J. Bacteriol.">
        <title>Genome sequence of Lentisphaera araneosa HTCC2155T, the type species of the order Lentisphaerales in the phylum Lentisphaerae.</title>
        <authorList>
            <person name="Thrash J.C."/>
            <person name="Cho J.C."/>
            <person name="Vergin K.L."/>
            <person name="Morris R.M."/>
            <person name="Giovannoni S.J."/>
        </authorList>
    </citation>
    <scope>NUCLEOTIDE SEQUENCE [LARGE SCALE GENOMIC DNA]</scope>
    <source>
        <strain evidence="4 5">HTCC2155</strain>
    </source>
</reference>
<dbReference type="Proteomes" id="UP000004947">
    <property type="component" value="Unassembled WGS sequence"/>
</dbReference>
<dbReference type="Pfam" id="PF01548">
    <property type="entry name" value="DEDD_Tnp_IS110"/>
    <property type="match status" value="1"/>
</dbReference>
<dbReference type="GO" id="GO:0006313">
    <property type="term" value="P:DNA transposition"/>
    <property type="evidence" value="ECO:0007669"/>
    <property type="project" value="InterPro"/>
</dbReference>
<feature type="domain" description="Transposase IS116/IS110/IS902 C-terminal" evidence="3">
    <location>
        <begin position="225"/>
        <end position="266"/>
    </location>
</feature>
<dbReference type="NCBIfam" id="NF033542">
    <property type="entry name" value="transpos_IS110"/>
    <property type="match status" value="1"/>
</dbReference>
<keyword evidence="5" id="KW-1185">Reference proteome</keyword>
<dbReference type="eggNOG" id="COG3547">
    <property type="taxonomic scope" value="Bacteria"/>
</dbReference>
<protein>
    <submittedName>
        <fullName evidence="4">Transposase IS116/IS110/IS902</fullName>
    </submittedName>
</protein>
<evidence type="ECO:0000259" key="2">
    <source>
        <dbReference type="Pfam" id="PF01548"/>
    </source>
</evidence>
<comment type="caution">
    <text evidence="4">The sequence shown here is derived from an EMBL/GenBank/DDBJ whole genome shotgun (WGS) entry which is preliminary data.</text>
</comment>
<dbReference type="InterPro" id="IPR003346">
    <property type="entry name" value="Transposase_20"/>
</dbReference>
<evidence type="ECO:0000256" key="1">
    <source>
        <dbReference type="SAM" id="Coils"/>
    </source>
</evidence>
<dbReference type="InterPro" id="IPR002525">
    <property type="entry name" value="Transp_IS110-like_N"/>
</dbReference>
<proteinExistence type="predicted"/>
<dbReference type="EMBL" id="ABCK01000060">
    <property type="protein sequence ID" value="EDM24706.1"/>
    <property type="molecule type" value="Genomic_DNA"/>
</dbReference>
<gene>
    <name evidence="4" type="ORF">LNTAR_03994</name>
</gene>
<dbReference type="AlphaFoldDB" id="A6DUI0"/>
<evidence type="ECO:0000313" key="5">
    <source>
        <dbReference type="Proteomes" id="UP000004947"/>
    </source>
</evidence>
<dbReference type="RefSeq" id="WP_007281463.1">
    <property type="nucleotide sequence ID" value="NZ_ABCK01000060.1"/>
</dbReference>
<dbReference type="PANTHER" id="PTHR33055:SF3">
    <property type="entry name" value="PUTATIVE TRANSPOSASE FOR IS117-RELATED"/>
    <property type="match status" value="1"/>
</dbReference>
<feature type="coiled-coil region" evidence="1">
    <location>
        <begin position="190"/>
        <end position="217"/>
    </location>
</feature>
<sequence>MSKITIEVPEITIGIDLGNKKHDICVLNSAGEKIDQTKIENNIVCLEEYFEQYKACSKVRVAMEVGASSLWISTKLKDMGFHVIIANARKLQMIWADTNKCDERDAEKIARVARMDPTLLHGIKHRSISAQQMLSVIRAREHFVVARTKCINCVRGLLKSLGATNLPSCASNRFGERMFEYLPDELIPTLGELLEECKDLTDRINRLDDRILQISEESCPEAIKLQQIPGVGPITALSFVLTIDDPKRFHKSRDLDLFLAYSKRDHQRV</sequence>
<dbReference type="InterPro" id="IPR047650">
    <property type="entry name" value="Transpos_IS110"/>
</dbReference>
<feature type="domain" description="Transposase IS110-like N-terminal" evidence="2">
    <location>
        <begin position="13"/>
        <end position="160"/>
    </location>
</feature>
<organism evidence="4 5">
    <name type="scientific">Lentisphaera araneosa HTCC2155</name>
    <dbReference type="NCBI Taxonomy" id="313628"/>
    <lineage>
        <taxon>Bacteria</taxon>
        <taxon>Pseudomonadati</taxon>
        <taxon>Lentisphaerota</taxon>
        <taxon>Lentisphaeria</taxon>
        <taxon>Lentisphaerales</taxon>
        <taxon>Lentisphaeraceae</taxon>
        <taxon>Lentisphaera</taxon>
    </lineage>
</organism>
<dbReference type="STRING" id="313628.LNTAR_03994"/>
<dbReference type="GO" id="GO:0004803">
    <property type="term" value="F:transposase activity"/>
    <property type="evidence" value="ECO:0007669"/>
    <property type="project" value="InterPro"/>
</dbReference>
<name>A6DUI0_9BACT</name>